<name>A0A9Q9DTB3_CURCL</name>
<dbReference type="SUPFAM" id="SSF53098">
    <property type="entry name" value="Ribonuclease H-like"/>
    <property type="match status" value="1"/>
</dbReference>
<evidence type="ECO:0000259" key="1">
    <source>
        <dbReference type="Pfam" id="PF21762"/>
    </source>
</evidence>
<dbReference type="Gene3D" id="3.30.420.10">
    <property type="entry name" value="Ribonuclease H-like superfamily/Ribonuclease H"/>
    <property type="match status" value="1"/>
</dbReference>
<dbReference type="PANTHER" id="PTHR28083">
    <property type="entry name" value="GOOD FOR FULL DBP5 ACTIVITY PROTEIN 2"/>
    <property type="match status" value="1"/>
</dbReference>
<feature type="domain" description="Gfd2/YDR514C-like C-terminal" evidence="1">
    <location>
        <begin position="94"/>
        <end position="280"/>
    </location>
</feature>
<proteinExistence type="predicted"/>
<dbReference type="InterPro" id="IPR048519">
    <property type="entry name" value="Gfd2/YDR514C-like_C"/>
</dbReference>
<keyword evidence="3" id="KW-1185">Reference proteome</keyword>
<accession>A0A9Q9DTB3</accession>
<dbReference type="OrthoDB" id="5953249at2759"/>
<organism evidence="2 3">
    <name type="scientific">Curvularia clavata</name>
    <dbReference type="NCBI Taxonomy" id="95742"/>
    <lineage>
        <taxon>Eukaryota</taxon>
        <taxon>Fungi</taxon>
        <taxon>Dikarya</taxon>
        <taxon>Ascomycota</taxon>
        <taxon>Pezizomycotina</taxon>
        <taxon>Dothideomycetes</taxon>
        <taxon>Pleosporomycetidae</taxon>
        <taxon>Pleosporales</taxon>
        <taxon>Pleosporineae</taxon>
        <taxon>Pleosporaceae</taxon>
        <taxon>Curvularia</taxon>
    </lineage>
</organism>
<dbReference type="Pfam" id="PF21762">
    <property type="entry name" value="DEDDh_C"/>
    <property type="match status" value="1"/>
</dbReference>
<dbReference type="GO" id="GO:0003676">
    <property type="term" value="F:nucleic acid binding"/>
    <property type="evidence" value="ECO:0007669"/>
    <property type="project" value="InterPro"/>
</dbReference>
<protein>
    <recommendedName>
        <fullName evidence="1">Gfd2/YDR514C-like C-terminal domain-containing protein</fullName>
    </recommendedName>
</protein>
<dbReference type="InterPro" id="IPR040151">
    <property type="entry name" value="Gfd2/YDR514C-like"/>
</dbReference>
<gene>
    <name evidence="2" type="ORF">yc1106_06917</name>
</gene>
<reference evidence="2" key="1">
    <citation type="submission" date="2021-12" db="EMBL/GenBank/DDBJ databases">
        <title>Curvularia clavata genome.</title>
        <authorList>
            <person name="Cao Y."/>
        </authorList>
    </citation>
    <scope>NUCLEOTIDE SEQUENCE</scope>
    <source>
        <strain evidence="2">Yc1106</strain>
    </source>
</reference>
<dbReference type="EMBL" id="CP089278">
    <property type="protein sequence ID" value="USP79643.1"/>
    <property type="molecule type" value="Genomic_DNA"/>
</dbReference>
<sequence length="417" mass="46849">MVDDLPLSAFIAQSLEHELKKSKRRRSKYYLSAMAPPVPDMMVGYLKQFVHAEVDKDNLNQSAILQHWLGISSKARPSHSSQNTAALNALQDAIIVALDVEWFEHDSSLITELGVSILDPRDLPSSGTQSPWSILSKLQTHHICIKRNTHLVNGDLCPGYPDQFKFGITTYASIQSAKEMLQSVFLRHDPHGYARPILFLGHAVDNDYNMIKSRFGLDLEALGTIVATLDTQVLACEQGLAEPSRMMRLQHLLEHYDIDEPYLHNAGNDVVATVVAALLMSFPGSTTRSSAAAYAELKTILSATNSVDSPAHTLFGKSRFCTRCDSDKHTKAECKRELHCEHCAKDPEREHLATQHKSDKCRDEAKRVALEQKQKEREALMEKRYAVPCQWCIESMDTVRNDGAEPYGHRTEECPWP</sequence>
<dbReference type="InterPro" id="IPR036397">
    <property type="entry name" value="RNaseH_sf"/>
</dbReference>
<dbReference type="AlphaFoldDB" id="A0A9Q9DTB3"/>
<dbReference type="InterPro" id="IPR012337">
    <property type="entry name" value="RNaseH-like_sf"/>
</dbReference>
<dbReference type="VEuPathDB" id="FungiDB:yc1106_06917"/>
<evidence type="ECO:0000313" key="3">
    <source>
        <dbReference type="Proteomes" id="UP001056012"/>
    </source>
</evidence>
<dbReference type="GO" id="GO:0005634">
    <property type="term" value="C:nucleus"/>
    <property type="evidence" value="ECO:0007669"/>
    <property type="project" value="TreeGrafter"/>
</dbReference>
<dbReference type="Proteomes" id="UP001056012">
    <property type="component" value="Chromosome 5"/>
</dbReference>
<dbReference type="PANTHER" id="PTHR28083:SF1">
    <property type="entry name" value="GOOD FOR FULL DBP5 ACTIVITY PROTEIN 2"/>
    <property type="match status" value="1"/>
</dbReference>
<evidence type="ECO:0000313" key="2">
    <source>
        <dbReference type="EMBL" id="USP79643.1"/>
    </source>
</evidence>